<evidence type="ECO:0000313" key="3">
    <source>
        <dbReference type="EMBL" id="ALG85684.1"/>
    </source>
</evidence>
<evidence type="ECO:0000313" key="4">
    <source>
        <dbReference type="Proteomes" id="UP000063789"/>
    </source>
</evidence>
<dbReference type="RefSeq" id="WP_062393776.1">
    <property type="nucleotide sequence ID" value="NZ_CP011853.1"/>
</dbReference>
<dbReference type="PATRIC" id="fig|1136941.3.peg.3241"/>
<keyword evidence="1" id="KW-1133">Transmembrane helix</keyword>
<sequence>MAQKSRTVVNPREAERRRSLMYKIGAVVVLIIIAAGVSYWAINHNKDGASTTGGSAVPTVMTNDTIRITTAPKGTEPKAVVTLVEDFQCPACRDFESTFGSTVEELAKNPQVAIDYHPIAFLNRMSTTDYSSRAMNASVCVAESTAKQGDWSIWRKFHGLLFAKQPAEGGSGLPDSDLISMAREAGANGITDCINNNQFGQWVTKATEKVTSNPDFQGTPWVRVNGTTFNPQEGPEGLKKAVDAALAK</sequence>
<feature type="transmembrane region" description="Helical" evidence="1">
    <location>
        <begin position="20"/>
        <end position="42"/>
    </location>
</feature>
<dbReference type="Gene3D" id="3.40.30.10">
    <property type="entry name" value="Glutaredoxin"/>
    <property type="match status" value="1"/>
</dbReference>
<keyword evidence="4" id="KW-1185">Reference proteome</keyword>
<dbReference type="InterPro" id="IPR012336">
    <property type="entry name" value="Thioredoxin-like_fold"/>
</dbReference>
<accession>A0A0N9NIH5</accession>
<keyword evidence="1" id="KW-0812">Transmembrane</keyword>
<evidence type="ECO:0000259" key="2">
    <source>
        <dbReference type="Pfam" id="PF13462"/>
    </source>
</evidence>
<dbReference type="Pfam" id="PF13462">
    <property type="entry name" value="Thioredoxin_4"/>
    <property type="match status" value="1"/>
</dbReference>
<proteinExistence type="predicted"/>
<dbReference type="SUPFAM" id="SSF52833">
    <property type="entry name" value="Thioredoxin-like"/>
    <property type="match status" value="1"/>
</dbReference>
<gene>
    <name evidence="3" type="ORF">ACH46_15860</name>
</gene>
<dbReference type="OrthoDB" id="117402at2"/>
<evidence type="ECO:0000256" key="1">
    <source>
        <dbReference type="SAM" id="Phobius"/>
    </source>
</evidence>
<protein>
    <submittedName>
        <fullName evidence="3">DSBA oxidoreductase</fullName>
    </submittedName>
</protein>
<reference evidence="4" key="1">
    <citation type="submission" date="2015-06" db="EMBL/GenBank/DDBJ databases">
        <title>Complete genome sequence and metabolic analysis of phthalate degradation pathway in Gordonia sp. QH-11.</title>
        <authorList>
            <person name="Jin D."/>
            <person name="Kong X."/>
            <person name="Bai Z."/>
        </authorList>
    </citation>
    <scope>NUCLEOTIDE SEQUENCE [LARGE SCALE GENOMIC DNA]</scope>
    <source>
        <strain evidence="4">QH-11</strain>
    </source>
</reference>
<keyword evidence="1" id="KW-0472">Membrane</keyword>
<dbReference type="Proteomes" id="UP000063789">
    <property type="component" value="Chromosome"/>
</dbReference>
<reference evidence="3 4" key="2">
    <citation type="journal article" date="2017" name="Int. J. Syst. Evol. Microbiol.">
        <title>Gordonia phthalatica sp. nov., a di-n-butyl phthalate-degrading bacterium isolated from activated sludge.</title>
        <authorList>
            <person name="Jin D."/>
            <person name="Kong X."/>
            <person name="Jia M."/>
            <person name="Yu X."/>
            <person name="Wang X."/>
            <person name="Zhuang X."/>
            <person name="Deng Y."/>
            <person name="Bai Z."/>
        </authorList>
    </citation>
    <scope>NUCLEOTIDE SEQUENCE [LARGE SCALE GENOMIC DNA]</scope>
    <source>
        <strain evidence="3 4">QH-11</strain>
    </source>
</reference>
<dbReference type="CDD" id="cd02972">
    <property type="entry name" value="DsbA_family"/>
    <property type="match status" value="1"/>
</dbReference>
<name>A0A0N9NIH5_9ACTN</name>
<dbReference type="EMBL" id="CP011853">
    <property type="protein sequence ID" value="ALG85684.1"/>
    <property type="molecule type" value="Genomic_DNA"/>
</dbReference>
<dbReference type="STRING" id="1136941.ACH46_15860"/>
<dbReference type="KEGG" id="goq:ACH46_15860"/>
<dbReference type="InterPro" id="IPR036249">
    <property type="entry name" value="Thioredoxin-like_sf"/>
</dbReference>
<organism evidence="3 4">
    <name type="scientific">Gordonia phthalatica</name>
    <dbReference type="NCBI Taxonomy" id="1136941"/>
    <lineage>
        <taxon>Bacteria</taxon>
        <taxon>Bacillati</taxon>
        <taxon>Actinomycetota</taxon>
        <taxon>Actinomycetes</taxon>
        <taxon>Mycobacteriales</taxon>
        <taxon>Gordoniaceae</taxon>
        <taxon>Gordonia</taxon>
    </lineage>
</organism>
<feature type="domain" description="Thioredoxin-like fold" evidence="2">
    <location>
        <begin position="78"/>
        <end position="244"/>
    </location>
</feature>
<dbReference type="AlphaFoldDB" id="A0A0N9NIH5"/>